<keyword evidence="4" id="KW-0336">GPI-anchor</keyword>
<dbReference type="Pfam" id="PF07983">
    <property type="entry name" value="X8"/>
    <property type="match status" value="1"/>
</dbReference>
<gene>
    <name evidence="7" type="primary">ABSGL_14521.1 scaffold 14663</name>
</gene>
<dbReference type="InParanoid" id="A0A168SSA5"/>
<feature type="signal peptide" evidence="4">
    <location>
        <begin position="1"/>
        <end position="20"/>
    </location>
</feature>
<dbReference type="STRING" id="4829.A0A168SSA5"/>
<dbReference type="GO" id="GO:0071970">
    <property type="term" value="P:fungal-type cell wall (1-&gt;3)-beta-D-glucan biosynthetic process"/>
    <property type="evidence" value="ECO:0007669"/>
    <property type="project" value="TreeGrafter"/>
</dbReference>
<evidence type="ECO:0000256" key="2">
    <source>
        <dbReference type="ARBA" id="ARBA00022729"/>
    </source>
</evidence>
<dbReference type="GO" id="GO:0031505">
    <property type="term" value="P:fungal-type cell wall organization"/>
    <property type="evidence" value="ECO:0007669"/>
    <property type="project" value="TreeGrafter"/>
</dbReference>
<keyword evidence="8" id="KW-1185">Reference proteome</keyword>
<evidence type="ECO:0000313" key="8">
    <source>
        <dbReference type="Proteomes" id="UP000078561"/>
    </source>
</evidence>
<dbReference type="Proteomes" id="UP000078561">
    <property type="component" value="Unassembled WGS sequence"/>
</dbReference>
<dbReference type="AlphaFoldDB" id="A0A168SSA5"/>
<evidence type="ECO:0000256" key="4">
    <source>
        <dbReference type="RuleBase" id="RU361209"/>
    </source>
</evidence>
<keyword evidence="4" id="KW-0808">Transferase</keyword>
<dbReference type="EC" id="2.4.1.-" evidence="4"/>
<dbReference type="OrthoDB" id="421038at2759"/>
<dbReference type="PANTHER" id="PTHR31468">
    <property type="entry name" value="1,3-BETA-GLUCANOSYLTRANSFERASE GAS1"/>
    <property type="match status" value="1"/>
</dbReference>
<sequence length="491" mass="53867">MMFSRHILIISLFWINLVLGLNQIVIKGHKFFDSVTKRQFFIKGVAYQPRSKNELIDPLADPSSCVRDAALMAKLGIYVLLDIATPKNSINRQAPEYGLNLFNGYKQAVDAFHDYDNMLAYMAGNEVTNDNTNTGASAFVKAALRDIKHYIKVNKSKTLPVGYASNDDDRIREPIRDYFSCGEEDSQVDFYGVNLYEWCGKSSYTSSGYSKRTMEMAQYNKPVFLSEFGCNLVSPRPFTEVDAIYSEPMTDVWSGGVAYEWTQEDNNYGLVKVSNSSAVDLLPDYTNLQSQLAKVDPQGVHMDAFTAVRSSPACPSHSSNWKASLTLPPTPSEKACACMRNSVSCVASDKVSLVDSNGKSMVGAQLDVMCGMTSCAEITGDGTTGKYGAFSFCDPKDKLTWLYQSYSQNNLGACDFEGNALKVIPRRKQSVEGCSDQGASFTTGDEGDGATTGDDSTTGKHGAKSGTDSGYRISYSLLGLLYLLLLSFFSQ</sequence>
<dbReference type="SUPFAM" id="SSF51445">
    <property type="entry name" value="(Trans)glycosidases"/>
    <property type="match status" value="1"/>
</dbReference>
<evidence type="ECO:0000313" key="7">
    <source>
        <dbReference type="EMBL" id="SAM08855.1"/>
    </source>
</evidence>
<dbReference type="GO" id="GO:0098552">
    <property type="term" value="C:side of membrane"/>
    <property type="evidence" value="ECO:0007669"/>
    <property type="project" value="UniProtKB-KW"/>
</dbReference>
<dbReference type="SMART" id="SM00768">
    <property type="entry name" value="X8"/>
    <property type="match status" value="1"/>
</dbReference>
<protein>
    <recommendedName>
        <fullName evidence="4">1,3-beta-glucanosyltransferase</fullName>
        <ecNumber evidence="4">2.4.1.-</ecNumber>
    </recommendedName>
</protein>
<keyword evidence="3" id="KW-0325">Glycoprotein</keyword>
<accession>A0A168SSA5</accession>
<evidence type="ECO:0000256" key="5">
    <source>
        <dbReference type="SAM" id="MobiDB-lite"/>
    </source>
</evidence>
<comment type="subcellular location">
    <subcellularLocation>
        <location evidence="4">Cell membrane</location>
        <topology evidence="4">Lipid-anchor</topology>
        <topology evidence="4">GPI-anchor</topology>
    </subcellularLocation>
</comment>
<dbReference type="EMBL" id="LT554937">
    <property type="protein sequence ID" value="SAM08855.1"/>
    <property type="molecule type" value="Genomic_DNA"/>
</dbReference>
<dbReference type="Pfam" id="PF03198">
    <property type="entry name" value="Glyco_hydro_72"/>
    <property type="match status" value="1"/>
</dbReference>
<dbReference type="Gene3D" id="1.20.58.1040">
    <property type="match status" value="1"/>
</dbReference>
<dbReference type="OMA" id="DDSIDFW"/>
<keyword evidence="2 4" id="KW-0732">Signal</keyword>
<dbReference type="InterPro" id="IPR017853">
    <property type="entry name" value="GH"/>
</dbReference>
<dbReference type="GO" id="GO:0042124">
    <property type="term" value="F:1,3-beta-glucanosyltransferase activity"/>
    <property type="evidence" value="ECO:0007669"/>
    <property type="project" value="TreeGrafter"/>
</dbReference>
<name>A0A168SSA5_ABSGL</name>
<comment type="similarity">
    <text evidence="1 4">Belongs to the glycosyl hydrolase 72 family.</text>
</comment>
<dbReference type="GO" id="GO:0005886">
    <property type="term" value="C:plasma membrane"/>
    <property type="evidence" value="ECO:0007669"/>
    <property type="project" value="UniProtKB-SubCell"/>
</dbReference>
<reference evidence="7" key="1">
    <citation type="submission" date="2016-04" db="EMBL/GenBank/DDBJ databases">
        <authorList>
            <person name="Evans L.H."/>
            <person name="Alamgir A."/>
            <person name="Owens N."/>
            <person name="Weber N.D."/>
            <person name="Virtaneva K."/>
            <person name="Barbian K."/>
            <person name="Babar A."/>
            <person name="Rosenke K."/>
        </authorList>
    </citation>
    <scope>NUCLEOTIDE SEQUENCE [LARGE SCALE GENOMIC DNA]</scope>
    <source>
        <strain evidence="7">CBS 101.48</strain>
    </source>
</reference>
<comment type="function">
    <text evidence="4">Splits internally a 1,3-beta-glucan molecule and transfers the newly generated reducing end (the donor) to the non-reducing end of another 1,3-beta-glucan molecule (the acceptor) forming a 1,3-beta linkage, resulting in the elongation of 1,3-beta-glucan chains in the cell wall.</text>
</comment>
<evidence type="ECO:0000256" key="3">
    <source>
        <dbReference type="ARBA" id="ARBA00023180"/>
    </source>
</evidence>
<feature type="chain" id="PRO_5007749500" description="1,3-beta-glucanosyltransferase" evidence="4">
    <location>
        <begin position="21"/>
        <end position="491"/>
    </location>
</feature>
<proteinExistence type="inferred from homology"/>
<dbReference type="Gene3D" id="3.20.20.80">
    <property type="entry name" value="Glycosidases"/>
    <property type="match status" value="1"/>
</dbReference>
<dbReference type="InterPro" id="IPR004886">
    <property type="entry name" value="Glucanosyltransferase"/>
</dbReference>
<keyword evidence="4" id="KW-0449">Lipoprotein</keyword>
<keyword evidence="4" id="KW-0472">Membrane</keyword>
<feature type="domain" description="X8" evidence="6">
    <location>
        <begin position="343"/>
        <end position="436"/>
    </location>
</feature>
<evidence type="ECO:0000256" key="1">
    <source>
        <dbReference type="ARBA" id="ARBA00007528"/>
    </source>
</evidence>
<dbReference type="InterPro" id="IPR012946">
    <property type="entry name" value="X8"/>
</dbReference>
<evidence type="ECO:0000259" key="6">
    <source>
        <dbReference type="SMART" id="SM00768"/>
    </source>
</evidence>
<feature type="region of interest" description="Disordered" evidence="5">
    <location>
        <begin position="433"/>
        <end position="466"/>
    </location>
</feature>
<dbReference type="FunCoup" id="A0A168SSA5">
    <property type="interactions" value="126"/>
</dbReference>
<organism evidence="7">
    <name type="scientific">Absidia glauca</name>
    <name type="common">Pin mould</name>
    <dbReference type="NCBI Taxonomy" id="4829"/>
    <lineage>
        <taxon>Eukaryota</taxon>
        <taxon>Fungi</taxon>
        <taxon>Fungi incertae sedis</taxon>
        <taxon>Mucoromycota</taxon>
        <taxon>Mucoromycotina</taxon>
        <taxon>Mucoromycetes</taxon>
        <taxon>Mucorales</taxon>
        <taxon>Cunninghamellaceae</taxon>
        <taxon>Absidia</taxon>
    </lineage>
</organism>
<dbReference type="PANTHER" id="PTHR31468:SF10">
    <property type="entry name" value="1,3-BETA-GLUCANOSYLTRANSFERASE GAS2"/>
    <property type="match status" value="1"/>
</dbReference>